<accession>A0A316ANA2</accession>
<dbReference type="InterPro" id="IPR010321">
    <property type="entry name" value="DUF922"/>
</dbReference>
<keyword evidence="2" id="KW-1185">Reference proteome</keyword>
<evidence type="ECO:0000313" key="2">
    <source>
        <dbReference type="Proteomes" id="UP000245880"/>
    </source>
</evidence>
<protein>
    <recommendedName>
        <fullName evidence="3">DUF922 domain-containing protein</fullName>
    </recommendedName>
</protein>
<sequence>MVAIQLQRSIGPKLMVILLGALMPYGVWGQSLPKALRLTPPRTAPTSLDYYIVAVEDLRSARSRSVGSVIHEGKPHNLLVENALEKTLFDYFQAAAPERSHQQWPIYVRLEDYNIQEKRIAPNKVNGEAKIKVSYYWYRSIQPVALTSFETKVVFSRPESQQLHPEVMPKLLDQTVAHLQKWIDLNRGKNPALTRTIALRFKNITEKESSDTLYYQHNRPLVWTDFKGNSQRPLSRYAAAVFTSFSYEGHAHAAGDTLVLEIGLKVFMVKPNSWARQESKTASTLRHEQIHFDITKLAAENFKKRLMKAELTIEDYDSEIQYQFIEAFRQMNNDQERYDAATAHGTISGQQADWERKIHKAINDSVLSKP</sequence>
<reference evidence="1 2" key="1">
    <citation type="submission" date="2018-03" db="EMBL/GenBank/DDBJ databases">
        <title>Genomic Encyclopedia of Archaeal and Bacterial Type Strains, Phase II (KMG-II): from individual species to whole genera.</title>
        <authorList>
            <person name="Goeker M."/>
        </authorList>
    </citation>
    <scope>NUCLEOTIDE SEQUENCE [LARGE SCALE GENOMIC DNA]</scope>
    <source>
        <strain evidence="1 2">DSM 100346</strain>
    </source>
</reference>
<evidence type="ECO:0000313" key="1">
    <source>
        <dbReference type="EMBL" id="PWJ58971.1"/>
    </source>
</evidence>
<name>A0A316ANA2_9BACT</name>
<organism evidence="1 2">
    <name type="scientific">Dyadobacter jejuensis</name>
    <dbReference type="NCBI Taxonomy" id="1082580"/>
    <lineage>
        <taxon>Bacteria</taxon>
        <taxon>Pseudomonadati</taxon>
        <taxon>Bacteroidota</taxon>
        <taxon>Cytophagia</taxon>
        <taxon>Cytophagales</taxon>
        <taxon>Spirosomataceae</taxon>
        <taxon>Dyadobacter</taxon>
    </lineage>
</organism>
<dbReference type="Proteomes" id="UP000245880">
    <property type="component" value="Unassembled WGS sequence"/>
</dbReference>
<comment type="caution">
    <text evidence="1">The sequence shown here is derived from an EMBL/GenBank/DDBJ whole genome shotgun (WGS) entry which is preliminary data.</text>
</comment>
<dbReference type="EMBL" id="QGDT01000003">
    <property type="protein sequence ID" value="PWJ58971.1"/>
    <property type="molecule type" value="Genomic_DNA"/>
</dbReference>
<proteinExistence type="predicted"/>
<dbReference type="AlphaFoldDB" id="A0A316ANA2"/>
<gene>
    <name evidence="1" type="ORF">CLV98_103344</name>
</gene>
<evidence type="ECO:0008006" key="3">
    <source>
        <dbReference type="Google" id="ProtNLM"/>
    </source>
</evidence>
<dbReference type="Pfam" id="PF06037">
    <property type="entry name" value="DUF922"/>
    <property type="match status" value="1"/>
</dbReference>